<evidence type="ECO:0000313" key="2">
    <source>
        <dbReference type="EMBL" id="SDM92974.1"/>
    </source>
</evidence>
<proteinExistence type="predicted"/>
<organism evidence="2 3">
    <name type="scientific">Geodermatophilus siccatus</name>
    <dbReference type="NCBI Taxonomy" id="1137991"/>
    <lineage>
        <taxon>Bacteria</taxon>
        <taxon>Bacillati</taxon>
        <taxon>Actinomycetota</taxon>
        <taxon>Actinomycetes</taxon>
        <taxon>Geodermatophilales</taxon>
        <taxon>Geodermatophilaceae</taxon>
        <taxon>Geodermatophilus</taxon>
    </lineage>
</organism>
<dbReference type="Proteomes" id="UP000198680">
    <property type="component" value="Unassembled WGS sequence"/>
</dbReference>
<feature type="domain" description="DUF222" evidence="1">
    <location>
        <begin position="31"/>
        <end position="112"/>
    </location>
</feature>
<reference evidence="3" key="1">
    <citation type="submission" date="2016-10" db="EMBL/GenBank/DDBJ databases">
        <authorList>
            <person name="Varghese N."/>
            <person name="Submissions S."/>
        </authorList>
    </citation>
    <scope>NUCLEOTIDE SEQUENCE [LARGE SCALE GENOMIC DNA]</scope>
    <source>
        <strain evidence="3">DSM 45419</strain>
    </source>
</reference>
<dbReference type="AlphaFoldDB" id="A0A1G9X8B2"/>
<accession>A0A1G9X8B2</accession>
<evidence type="ECO:0000313" key="3">
    <source>
        <dbReference type="Proteomes" id="UP000198680"/>
    </source>
</evidence>
<gene>
    <name evidence="2" type="ORF">SAMN05660642_03604</name>
</gene>
<dbReference type="STRING" id="1137991.SAMN05660642_03604"/>
<protein>
    <recommendedName>
        <fullName evidence="1">DUF222 domain-containing protein</fullName>
    </recommendedName>
</protein>
<sequence>MDELFASLDALAAEDLAPLFGPALLERLRPLLVAQNRLAAEVARTVRACEVSGAAEVDGLKTMGPWLRGHGHLSAAEAARVVRPGRALAHLPAMAAAFAAGQVTGEQVAAIAGWPSPSP</sequence>
<dbReference type="EMBL" id="FNHE01000010">
    <property type="protein sequence ID" value="SDM92974.1"/>
    <property type="molecule type" value="Genomic_DNA"/>
</dbReference>
<name>A0A1G9X8B2_9ACTN</name>
<keyword evidence="3" id="KW-1185">Reference proteome</keyword>
<evidence type="ECO:0000259" key="1">
    <source>
        <dbReference type="Pfam" id="PF02720"/>
    </source>
</evidence>
<dbReference type="Pfam" id="PF02720">
    <property type="entry name" value="DUF222"/>
    <property type="match status" value="1"/>
</dbReference>
<dbReference type="InterPro" id="IPR003870">
    <property type="entry name" value="DUF222"/>
</dbReference>